<organism evidence="3 4">
    <name type="scientific">Algoriella xinjiangensis</name>
    <dbReference type="NCBI Taxonomy" id="684065"/>
    <lineage>
        <taxon>Bacteria</taxon>
        <taxon>Pseudomonadati</taxon>
        <taxon>Bacteroidota</taxon>
        <taxon>Flavobacteriia</taxon>
        <taxon>Flavobacteriales</taxon>
        <taxon>Weeksellaceae</taxon>
        <taxon>Algoriella</taxon>
    </lineage>
</organism>
<evidence type="ECO:0000259" key="2">
    <source>
        <dbReference type="Pfam" id="PF14292"/>
    </source>
</evidence>
<keyword evidence="4" id="KW-1185">Reference proteome</keyword>
<protein>
    <submittedName>
        <fullName evidence="3">SusE outer membrane protein</fullName>
    </submittedName>
</protein>
<dbReference type="Proteomes" id="UP000199149">
    <property type="component" value="Unassembled WGS sequence"/>
</dbReference>
<name>A0A1I4VAK8_9FLAO</name>
<evidence type="ECO:0000256" key="1">
    <source>
        <dbReference type="SAM" id="SignalP"/>
    </source>
</evidence>
<dbReference type="OrthoDB" id="975117at2"/>
<dbReference type="Gene3D" id="2.60.40.3620">
    <property type="match status" value="2"/>
</dbReference>
<dbReference type="PROSITE" id="PS51257">
    <property type="entry name" value="PROKAR_LIPOPROTEIN"/>
    <property type="match status" value="1"/>
</dbReference>
<gene>
    <name evidence="3" type="ORF">SAMN05421738_10531</name>
</gene>
<dbReference type="RefSeq" id="WP_092907366.1">
    <property type="nucleotide sequence ID" value="NZ_FOUZ01000005.1"/>
</dbReference>
<proteinExistence type="predicted"/>
<sequence>MKNFIKYISLACASIFTLSACSEDDSIIQLDPATFVAPVADAPTSNNLILLEENAAQNAVTFKWAAASYGIATPPKYEVQIAVKGTNFEKTKVIISTSEITADISVKELNATAIDMGAEPFVQSDFEYRIVSSVGTPGSQQLISNINSISITPYPTDLSTNWGVVGDLSDWGGKKDIPFWKTDVTNVYVAYINVTEFNKDGVSQIKFRQDNKWELDYGDNEPVDNKLDKGGKNINIPELGSYKITMDLTNLTYKIEKFTWGLVGDATPNGWGGPDTKLTYDGTIDAWSTTLTVKDGMFKFRLNNDPNYAVNYGGSDTPGVLKENGDNITIKAGKYKITANFNKKTYTVEAQ</sequence>
<reference evidence="4" key="1">
    <citation type="submission" date="2016-10" db="EMBL/GenBank/DDBJ databases">
        <authorList>
            <person name="Varghese N."/>
            <person name="Submissions S."/>
        </authorList>
    </citation>
    <scope>NUCLEOTIDE SEQUENCE [LARGE SCALE GENOMIC DNA]</scope>
    <source>
        <strain evidence="4">XJ109</strain>
    </source>
</reference>
<dbReference type="EMBL" id="FOUZ01000005">
    <property type="protein sequence ID" value="SFM98222.1"/>
    <property type="molecule type" value="Genomic_DNA"/>
</dbReference>
<dbReference type="InterPro" id="IPR025970">
    <property type="entry name" value="SusE"/>
</dbReference>
<accession>A0A1I4VAK8</accession>
<dbReference type="STRING" id="684065.SAMN05421738_10531"/>
<dbReference type="AlphaFoldDB" id="A0A1I4VAK8"/>
<evidence type="ECO:0000313" key="3">
    <source>
        <dbReference type="EMBL" id="SFM98222.1"/>
    </source>
</evidence>
<feature type="domain" description="SusE outer membrane protein" evidence="2">
    <location>
        <begin position="24"/>
        <end position="130"/>
    </location>
</feature>
<dbReference type="CDD" id="cd12956">
    <property type="entry name" value="CBM_SusE-F_like"/>
    <property type="match status" value="2"/>
</dbReference>
<feature type="chain" id="PRO_5011790876" evidence="1">
    <location>
        <begin position="23"/>
        <end position="351"/>
    </location>
</feature>
<dbReference type="Pfam" id="PF14292">
    <property type="entry name" value="SusE"/>
    <property type="match status" value="1"/>
</dbReference>
<keyword evidence="1" id="KW-0732">Signal</keyword>
<feature type="signal peptide" evidence="1">
    <location>
        <begin position="1"/>
        <end position="22"/>
    </location>
</feature>
<evidence type="ECO:0000313" key="4">
    <source>
        <dbReference type="Proteomes" id="UP000199149"/>
    </source>
</evidence>